<dbReference type="PROSITE" id="PS51440">
    <property type="entry name" value="TIM_2"/>
    <property type="match status" value="1"/>
</dbReference>
<dbReference type="InterPro" id="IPR035990">
    <property type="entry name" value="TIM_sf"/>
</dbReference>
<dbReference type="GO" id="GO:0004807">
    <property type="term" value="F:triose-phosphate isomerase activity"/>
    <property type="evidence" value="ECO:0007669"/>
    <property type="project" value="UniProtKB-UniRule"/>
</dbReference>
<keyword evidence="3" id="KW-0312">Gluconeogenesis</keyword>
<dbReference type="Gene3D" id="3.20.20.70">
    <property type="entry name" value="Aldolase class I"/>
    <property type="match status" value="1"/>
</dbReference>
<evidence type="ECO:0000256" key="2">
    <source>
        <dbReference type="ARBA" id="ARBA00023235"/>
    </source>
</evidence>
<dbReference type="AlphaFoldDB" id="A0A1G2BX09"/>
<dbReference type="PANTHER" id="PTHR21139">
    <property type="entry name" value="TRIOSEPHOSPHATE ISOMERASE"/>
    <property type="match status" value="1"/>
</dbReference>
<reference evidence="4 5" key="1">
    <citation type="journal article" date="2016" name="Nat. Commun.">
        <title>Thousands of microbial genomes shed light on interconnected biogeochemical processes in an aquifer system.</title>
        <authorList>
            <person name="Anantharaman K."/>
            <person name="Brown C.T."/>
            <person name="Hug L.A."/>
            <person name="Sharon I."/>
            <person name="Castelle C.J."/>
            <person name="Probst A.J."/>
            <person name="Thomas B.C."/>
            <person name="Singh A."/>
            <person name="Wilkins M.J."/>
            <person name="Karaoz U."/>
            <person name="Brodie E.L."/>
            <person name="Williams K.H."/>
            <person name="Hubbard S.S."/>
            <person name="Banfield J.F."/>
        </authorList>
    </citation>
    <scope>NUCLEOTIDE SEQUENCE [LARGE SCALE GENOMIC DNA]</scope>
</reference>
<evidence type="ECO:0000256" key="1">
    <source>
        <dbReference type="ARBA" id="ARBA00007422"/>
    </source>
</evidence>
<sequence length="246" mass="27148">MEKYKQVIIANWKMKLDLEESVALAIELKGKLEDFYLEDKKVVLCPSFLAVHDVAEVLKGSEIALGAQDVFYEKNGSYTGEISAEDLKELDCQYVIVGHSDRRAMGETDQIVNKKIKAVLANKMIPIICVGETLKEYEEGLTKQVLARQVSGALANLDNQYFLLTYEPVWSISTSGSGETIGPAEAIKQIDIIKENIPKHLNNFDIIYGGSVTDKTVADFSKKFSGALVGGASLKAQTFFDLIKNS</sequence>
<accession>A0A1G2BX09</accession>
<dbReference type="UniPathway" id="UPA00138"/>
<dbReference type="GO" id="GO:0006094">
    <property type="term" value="P:gluconeogenesis"/>
    <property type="evidence" value="ECO:0007669"/>
    <property type="project" value="UniProtKB-UniPathway"/>
</dbReference>
<dbReference type="CDD" id="cd00311">
    <property type="entry name" value="TIM"/>
    <property type="match status" value="1"/>
</dbReference>
<comment type="pathway">
    <text evidence="3">Carbohydrate biosynthesis; gluconeogenesis.</text>
</comment>
<dbReference type="UniPathway" id="UPA00109">
    <property type="reaction ID" value="UER00189"/>
</dbReference>
<evidence type="ECO:0000313" key="5">
    <source>
        <dbReference type="Proteomes" id="UP000177626"/>
    </source>
</evidence>
<dbReference type="PANTHER" id="PTHR21139:SF42">
    <property type="entry name" value="TRIOSEPHOSPHATE ISOMERASE"/>
    <property type="match status" value="1"/>
</dbReference>
<dbReference type="GO" id="GO:0005829">
    <property type="term" value="C:cytosol"/>
    <property type="evidence" value="ECO:0007669"/>
    <property type="project" value="TreeGrafter"/>
</dbReference>
<comment type="subcellular location">
    <subcellularLocation>
        <location evidence="3">Cytoplasm</location>
    </subcellularLocation>
</comment>
<organism evidence="4 5">
    <name type="scientific">Candidatus Komeilibacteria bacterium RIFOXYC1_FULL_37_11</name>
    <dbReference type="NCBI Taxonomy" id="1798555"/>
    <lineage>
        <taxon>Bacteria</taxon>
        <taxon>Candidatus Komeiliibacteriota</taxon>
    </lineage>
</organism>
<keyword evidence="3" id="KW-0963">Cytoplasm</keyword>
<dbReference type="InterPro" id="IPR013785">
    <property type="entry name" value="Aldolase_TIM"/>
</dbReference>
<protein>
    <recommendedName>
        <fullName evidence="3">Triosephosphate isomerase</fullName>
        <ecNumber evidence="3">5.3.1.1</ecNumber>
    </recommendedName>
</protein>
<dbReference type="GO" id="GO:0019563">
    <property type="term" value="P:glycerol catabolic process"/>
    <property type="evidence" value="ECO:0007669"/>
    <property type="project" value="TreeGrafter"/>
</dbReference>
<evidence type="ECO:0000313" key="4">
    <source>
        <dbReference type="EMBL" id="OGY93672.1"/>
    </source>
</evidence>
<proteinExistence type="inferred from homology"/>
<dbReference type="SUPFAM" id="SSF51351">
    <property type="entry name" value="Triosephosphate isomerase (TIM)"/>
    <property type="match status" value="1"/>
</dbReference>
<comment type="subunit">
    <text evidence="3">Homodimer.</text>
</comment>
<dbReference type="NCBIfam" id="TIGR00419">
    <property type="entry name" value="tim"/>
    <property type="match status" value="1"/>
</dbReference>
<dbReference type="Pfam" id="PF00121">
    <property type="entry name" value="TIM"/>
    <property type="match status" value="1"/>
</dbReference>
<name>A0A1G2BX09_9BACT</name>
<dbReference type="GO" id="GO:0046166">
    <property type="term" value="P:glyceraldehyde-3-phosphate biosynthetic process"/>
    <property type="evidence" value="ECO:0007669"/>
    <property type="project" value="TreeGrafter"/>
</dbReference>
<dbReference type="InterPro" id="IPR000652">
    <property type="entry name" value="Triosephosphate_isomerase"/>
</dbReference>
<dbReference type="EC" id="5.3.1.1" evidence="3"/>
<evidence type="ECO:0000256" key="3">
    <source>
        <dbReference type="RuleBase" id="RU363013"/>
    </source>
</evidence>
<comment type="caution">
    <text evidence="4">The sequence shown here is derived from an EMBL/GenBank/DDBJ whole genome shotgun (WGS) entry which is preliminary data.</text>
</comment>
<gene>
    <name evidence="4" type="ORF">A2406_03830</name>
</gene>
<comment type="catalytic activity">
    <reaction evidence="3">
        <text>D-glyceraldehyde 3-phosphate = dihydroxyacetone phosphate</text>
        <dbReference type="Rhea" id="RHEA:18585"/>
        <dbReference type="ChEBI" id="CHEBI:57642"/>
        <dbReference type="ChEBI" id="CHEBI:59776"/>
        <dbReference type="EC" id="5.3.1.1"/>
    </reaction>
</comment>
<keyword evidence="3" id="KW-0324">Glycolysis</keyword>
<dbReference type="Proteomes" id="UP000177626">
    <property type="component" value="Unassembled WGS sequence"/>
</dbReference>
<keyword evidence="2 3" id="KW-0413">Isomerase</keyword>
<dbReference type="GO" id="GO:0006096">
    <property type="term" value="P:glycolytic process"/>
    <property type="evidence" value="ECO:0007669"/>
    <property type="project" value="UniProtKB-UniRule"/>
</dbReference>
<dbReference type="EMBL" id="MHKQ01000018">
    <property type="protein sequence ID" value="OGY93672.1"/>
    <property type="molecule type" value="Genomic_DNA"/>
</dbReference>
<comment type="similarity">
    <text evidence="1 3">Belongs to the triosephosphate isomerase family.</text>
</comment>
<comment type="pathway">
    <text evidence="3">Carbohydrate degradation; glycolysis; D-glyceraldehyde 3-phosphate from glycerone phosphate: step 1/1.</text>
</comment>